<keyword evidence="2" id="KW-0413">Isomerase</keyword>
<dbReference type="PANTHER" id="PTHR12110">
    <property type="entry name" value="HYDROXYPYRUVATE ISOMERASE"/>
    <property type="match status" value="1"/>
</dbReference>
<dbReference type="InterPro" id="IPR006311">
    <property type="entry name" value="TAT_signal"/>
</dbReference>
<dbReference type="Proteomes" id="UP001206312">
    <property type="component" value="Unassembled WGS sequence"/>
</dbReference>
<dbReference type="PROSITE" id="PS51318">
    <property type="entry name" value="TAT"/>
    <property type="match status" value="1"/>
</dbReference>
<dbReference type="Gene3D" id="3.20.20.150">
    <property type="entry name" value="Divalent-metal-dependent TIM barrel enzymes"/>
    <property type="match status" value="1"/>
</dbReference>
<dbReference type="PANTHER" id="PTHR12110:SF53">
    <property type="entry name" value="BLR5974 PROTEIN"/>
    <property type="match status" value="1"/>
</dbReference>
<feature type="domain" description="Xylose isomerase-like TIM barrel" evidence="1">
    <location>
        <begin position="70"/>
        <end position="301"/>
    </location>
</feature>
<keyword evidence="3" id="KW-1185">Reference proteome</keyword>
<dbReference type="InterPro" id="IPR036237">
    <property type="entry name" value="Xyl_isomerase-like_sf"/>
</dbReference>
<dbReference type="SUPFAM" id="SSF51658">
    <property type="entry name" value="Xylose isomerase-like"/>
    <property type="match status" value="1"/>
</dbReference>
<reference evidence="2 3" key="1">
    <citation type="submission" date="2022-06" db="EMBL/GenBank/DDBJ databases">
        <authorList>
            <person name="Xuan X."/>
        </authorList>
    </citation>
    <scope>NUCLEOTIDE SEQUENCE [LARGE SCALE GENOMIC DNA]</scope>
    <source>
        <strain evidence="2 3">2V75</strain>
    </source>
</reference>
<organism evidence="2 3">
    <name type="scientific">Robiginitalea marina</name>
    <dbReference type="NCBI Taxonomy" id="2954105"/>
    <lineage>
        <taxon>Bacteria</taxon>
        <taxon>Pseudomonadati</taxon>
        <taxon>Bacteroidota</taxon>
        <taxon>Flavobacteriia</taxon>
        <taxon>Flavobacteriales</taxon>
        <taxon>Flavobacteriaceae</taxon>
        <taxon>Robiginitalea</taxon>
    </lineage>
</organism>
<gene>
    <name evidence="2" type="ORF">NG653_10875</name>
</gene>
<sequence>MTIHSRRTFLKHSLLGGIALATPTLSVLGSPLTAIPTGATLKISLAQWSLHRALEKGEVRAEDFPVLARKEFGLGAVEYVSQFYSDKATAKAFWQDLRRRAQSEGVENILIMVDGEGDLGDPKQKKRVEAVANHRKWLEAAHLLGCHSIRVNAFGSGGKAALIDGLGRLAEAGAATGISVLVENHGLHTSNAAFIAEILEAVDSPYLGTLPDFGNWCLNKPWGSTQDGECTESYDPVRGLEELLPFARGVSAKSYDFDADGNETLLPYPTLLEKVKASEFSGYIGIEYEGHRLSEYEGIRATKSLLEKVWSTLP</sequence>
<proteinExistence type="predicted"/>
<accession>A0ABT1B0C8</accession>
<evidence type="ECO:0000313" key="3">
    <source>
        <dbReference type="Proteomes" id="UP001206312"/>
    </source>
</evidence>
<evidence type="ECO:0000313" key="2">
    <source>
        <dbReference type="EMBL" id="MCO5725362.1"/>
    </source>
</evidence>
<name>A0ABT1B0C8_9FLAO</name>
<protein>
    <submittedName>
        <fullName evidence="2">Sugar phosphate isomerase/epimerase</fullName>
    </submittedName>
</protein>
<comment type="caution">
    <text evidence="2">The sequence shown here is derived from an EMBL/GenBank/DDBJ whole genome shotgun (WGS) entry which is preliminary data.</text>
</comment>
<evidence type="ECO:0000259" key="1">
    <source>
        <dbReference type="Pfam" id="PF01261"/>
    </source>
</evidence>
<dbReference type="Pfam" id="PF01261">
    <property type="entry name" value="AP_endonuc_2"/>
    <property type="match status" value="1"/>
</dbReference>
<dbReference type="InterPro" id="IPR050312">
    <property type="entry name" value="IolE/XylAMocC-like"/>
</dbReference>
<dbReference type="RefSeq" id="WP_252741730.1">
    <property type="nucleotide sequence ID" value="NZ_JAMXIB010000008.1"/>
</dbReference>
<dbReference type="EMBL" id="JAMXIB010000008">
    <property type="protein sequence ID" value="MCO5725362.1"/>
    <property type="molecule type" value="Genomic_DNA"/>
</dbReference>
<dbReference type="GO" id="GO:0016853">
    <property type="term" value="F:isomerase activity"/>
    <property type="evidence" value="ECO:0007669"/>
    <property type="project" value="UniProtKB-KW"/>
</dbReference>
<dbReference type="InterPro" id="IPR013022">
    <property type="entry name" value="Xyl_isomerase-like_TIM-brl"/>
</dbReference>